<dbReference type="AlphaFoldDB" id="D8QPF3"/>
<evidence type="ECO:0000313" key="4">
    <source>
        <dbReference type="Proteomes" id="UP000001514"/>
    </source>
</evidence>
<dbReference type="PANTHER" id="PTHR33159">
    <property type="entry name" value="RPM1-INTERACTING PROTEIN 4 (RIN4) FAMILY PROTEIN"/>
    <property type="match status" value="1"/>
</dbReference>
<dbReference type="KEGG" id="smo:SELMODRAFT_75804"/>
<dbReference type="InterPro" id="IPR008700">
    <property type="entry name" value="TypeIII_avirulence_cleave"/>
</dbReference>
<feature type="non-terminal residue" evidence="3">
    <location>
        <position position="1"/>
    </location>
</feature>
<evidence type="ECO:0000259" key="2">
    <source>
        <dbReference type="Pfam" id="PF05627"/>
    </source>
</evidence>
<keyword evidence="4" id="KW-1185">Reference proteome</keyword>
<feature type="region of interest" description="Disordered" evidence="1">
    <location>
        <begin position="1"/>
        <end position="77"/>
    </location>
</feature>
<reference evidence="3 4" key="1">
    <citation type="journal article" date="2011" name="Science">
        <title>The Selaginella genome identifies genetic changes associated with the evolution of vascular plants.</title>
        <authorList>
            <person name="Banks J.A."/>
            <person name="Nishiyama T."/>
            <person name="Hasebe M."/>
            <person name="Bowman J.L."/>
            <person name="Gribskov M."/>
            <person name="dePamphilis C."/>
            <person name="Albert V.A."/>
            <person name="Aono N."/>
            <person name="Aoyama T."/>
            <person name="Ambrose B.A."/>
            <person name="Ashton N.W."/>
            <person name="Axtell M.J."/>
            <person name="Barker E."/>
            <person name="Barker M.S."/>
            <person name="Bennetzen J.L."/>
            <person name="Bonawitz N.D."/>
            <person name="Chapple C."/>
            <person name="Cheng C."/>
            <person name="Correa L.G."/>
            <person name="Dacre M."/>
            <person name="DeBarry J."/>
            <person name="Dreyer I."/>
            <person name="Elias M."/>
            <person name="Engstrom E.M."/>
            <person name="Estelle M."/>
            <person name="Feng L."/>
            <person name="Finet C."/>
            <person name="Floyd S.K."/>
            <person name="Frommer W.B."/>
            <person name="Fujita T."/>
            <person name="Gramzow L."/>
            <person name="Gutensohn M."/>
            <person name="Harholt J."/>
            <person name="Hattori M."/>
            <person name="Heyl A."/>
            <person name="Hirai T."/>
            <person name="Hiwatashi Y."/>
            <person name="Ishikawa M."/>
            <person name="Iwata M."/>
            <person name="Karol K.G."/>
            <person name="Koehler B."/>
            <person name="Kolukisaoglu U."/>
            <person name="Kubo M."/>
            <person name="Kurata T."/>
            <person name="Lalonde S."/>
            <person name="Li K."/>
            <person name="Li Y."/>
            <person name="Litt A."/>
            <person name="Lyons E."/>
            <person name="Manning G."/>
            <person name="Maruyama T."/>
            <person name="Michael T.P."/>
            <person name="Mikami K."/>
            <person name="Miyazaki S."/>
            <person name="Morinaga S."/>
            <person name="Murata T."/>
            <person name="Mueller-Roeber B."/>
            <person name="Nelson D.R."/>
            <person name="Obara M."/>
            <person name="Oguri Y."/>
            <person name="Olmstead R.G."/>
            <person name="Onodera N."/>
            <person name="Petersen B.L."/>
            <person name="Pils B."/>
            <person name="Prigge M."/>
            <person name="Rensing S.A."/>
            <person name="Riano-Pachon D.M."/>
            <person name="Roberts A.W."/>
            <person name="Sato Y."/>
            <person name="Scheller H.V."/>
            <person name="Schulz B."/>
            <person name="Schulz C."/>
            <person name="Shakirov E.V."/>
            <person name="Shibagaki N."/>
            <person name="Shinohara N."/>
            <person name="Shippen D.E."/>
            <person name="Soerensen I."/>
            <person name="Sotooka R."/>
            <person name="Sugimoto N."/>
            <person name="Sugita M."/>
            <person name="Sumikawa N."/>
            <person name="Tanurdzic M."/>
            <person name="Theissen G."/>
            <person name="Ulvskov P."/>
            <person name="Wakazuki S."/>
            <person name="Weng J.K."/>
            <person name="Willats W.W."/>
            <person name="Wipf D."/>
            <person name="Wolf P.G."/>
            <person name="Yang L."/>
            <person name="Zimmer A.D."/>
            <person name="Zhu Q."/>
            <person name="Mitros T."/>
            <person name="Hellsten U."/>
            <person name="Loque D."/>
            <person name="Otillar R."/>
            <person name="Salamov A."/>
            <person name="Schmutz J."/>
            <person name="Shapiro H."/>
            <person name="Lindquist E."/>
            <person name="Lucas S."/>
            <person name="Rokhsar D."/>
            <person name="Grigoriev I.V."/>
        </authorList>
    </citation>
    <scope>NUCLEOTIDE SEQUENCE [LARGE SCALE GENOMIC DNA]</scope>
</reference>
<name>D8QPF3_SELML</name>
<proteinExistence type="predicted"/>
<dbReference type="GO" id="GO:0005886">
    <property type="term" value="C:plasma membrane"/>
    <property type="evidence" value="ECO:0000318"/>
    <property type="project" value="GO_Central"/>
</dbReference>
<gene>
    <name evidence="3" type="ORF">SELMODRAFT_75804</name>
</gene>
<dbReference type="EMBL" id="GL377565">
    <property type="protein sequence ID" value="EFJ37612.1"/>
    <property type="molecule type" value="Genomic_DNA"/>
</dbReference>
<dbReference type="InParanoid" id="D8QPF3"/>
<sequence>ERNAPALPKFGDWDPKDPSSGEGFTTIFNNARNERQPGRIQQDSAPDHQQHGYGRGGGAHPGRKQQVSPRDSIGEKRNSLTVSILSSLQSNWFCCFG</sequence>
<dbReference type="InterPro" id="IPR040387">
    <property type="entry name" value="RIN4/NOI4"/>
</dbReference>
<evidence type="ECO:0000256" key="1">
    <source>
        <dbReference type="SAM" id="MobiDB-lite"/>
    </source>
</evidence>
<dbReference type="Gramene" id="EFJ37612">
    <property type="protein sequence ID" value="EFJ37612"/>
    <property type="gene ID" value="SELMODRAFT_75804"/>
</dbReference>
<evidence type="ECO:0000313" key="3">
    <source>
        <dbReference type="EMBL" id="EFJ37612.1"/>
    </source>
</evidence>
<dbReference type="Proteomes" id="UP000001514">
    <property type="component" value="Unassembled WGS sequence"/>
</dbReference>
<feature type="compositionally biased region" description="Polar residues" evidence="1">
    <location>
        <begin position="22"/>
        <end position="31"/>
    </location>
</feature>
<dbReference type="HOGENOM" id="CLU_169219_0_0_1"/>
<organism evidence="4">
    <name type="scientific">Selaginella moellendorffii</name>
    <name type="common">Spikemoss</name>
    <dbReference type="NCBI Taxonomy" id="88036"/>
    <lineage>
        <taxon>Eukaryota</taxon>
        <taxon>Viridiplantae</taxon>
        <taxon>Streptophyta</taxon>
        <taxon>Embryophyta</taxon>
        <taxon>Tracheophyta</taxon>
        <taxon>Lycopodiopsida</taxon>
        <taxon>Selaginellales</taxon>
        <taxon>Selaginellaceae</taxon>
        <taxon>Selaginella</taxon>
    </lineage>
</organism>
<protein>
    <recommendedName>
        <fullName evidence="2">RIN4 pathogenic type III effector avirulence factor Avr cleavage site domain-containing protein</fullName>
    </recommendedName>
</protein>
<dbReference type="PANTHER" id="PTHR33159:SF101">
    <property type="entry name" value="OS04G0379600 PROTEIN"/>
    <property type="match status" value="1"/>
</dbReference>
<dbReference type="Pfam" id="PF05627">
    <property type="entry name" value="AvrRpt-cleavage"/>
    <property type="match status" value="1"/>
</dbReference>
<feature type="domain" description="RIN4 pathogenic type III effector avirulence factor Avr cleavage site" evidence="2">
    <location>
        <begin position="3"/>
        <end position="36"/>
    </location>
</feature>
<accession>D8QPF3</accession>